<accession>A0ABT5VQ41</accession>
<reference evidence="1 2" key="1">
    <citation type="submission" date="2022-01" db="EMBL/GenBank/DDBJ databases">
        <title>Labilibaculum sp. nov, a marine bacterium isolated from Antarctica.</title>
        <authorList>
            <person name="Dai W."/>
        </authorList>
    </citation>
    <scope>NUCLEOTIDE SEQUENCE [LARGE SCALE GENOMIC DNA]</scope>
    <source>
        <strain evidence="1 2">DW002</strain>
    </source>
</reference>
<evidence type="ECO:0000313" key="1">
    <source>
        <dbReference type="EMBL" id="MDE5417407.1"/>
    </source>
</evidence>
<dbReference type="InterPro" id="IPR011051">
    <property type="entry name" value="RmlC_Cupin_sf"/>
</dbReference>
<dbReference type="SUPFAM" id="SSF51182">
    <property type="entry name" value="RmlC-like cupins"/>
    <property type="match status" value="1"/>
</dbReference>
<dbReference type="RefSeq" id="WP_275108746.1">
    <property type="nucleotide sequence ID" value="NZ_JAKJSC010000001.1"/>
</dbReference>
<proteinExistence type="predicted"/>
<evidence type="ECO:0008006" key="3">
    <source>
        <dbReference type="Google" id="ProtNLM"/>
    </source>
</evidence>
<dbReference type="Gene3D" id="2.60.120.10">
    <property type="entry name" value="Jelly Rolls"/>
    <property type="match status" value="1"/>
</dbReference>
<gene>
    <name evidence="1" type="ORF">L3049_05245</name>
</gene>
<evidence type="ECO:0000313" key="2">
    <source>
        <dbReference type="Proteomes" id="UP001528920"/>
    </source>
</evidence>
<keyword evidence="2" id="KW-1185">Reference proteome</keyword>
<comment type="caution">
    <text evidence="1">The sequence shown here is derived from an EMBL/GenBank/DDBJ whole genome shotgun (WGS) entry which is preliminary data.</text>
</comment>
<sequence length="139" mass="16040">MNLIEKFTVNDKGYHPFLIRDGWQVAQLNSDENQKVENITRLDVHFQTDEVFLLLRGKVVLITATIKNDVPEFEVELMQKGVTYNIPKNTWHNIAMQDGSEVIIVEKSDTHLSDFEFYDLTEAKRSELVKCVNQVGANK</sequence>
<dbReference type="InterPro" id="IPR014710">
    <property type="entry name" value="RmlC-like_jellyroll"/>
</dbReference>
<protein>
    <recommendedName>
        <fullName evidence="3">Cupin</fullName>
    </recommendedName>
</protein>
<organism evidence="1 2">
    <name type="scientific">Paralabilibaculum antarcticum</name>
    <dbReference type="NCBI Taxonomy" id="2912572"/>
    <lineage>
        <taxon>Bacteria</taxon>
        <taxon>Pseudomonadati</taxon>
        <taxon>Bacteroidota</taxon>
        <taxon>Bacteroidia</taxon>
        <taxon>Marinilabiliales</taxon>
        <taxon>Marinifilaceae</taxon>
        <taxon>Paralabilibaculum</taxon>
    </lineage>
</organism>
<dbReference type="Proteomes" id="UP001528920">
    <property type="component" value="Unassembled WGS sequence"/>
</dbReference>
<name>A0ABT5VQ41_9BACT</name>
<dbReference type="EMBL" id="JAKJSC010000001">
    <property type="protein sequence ID" value="MDE5417407.1"/>
    <property type="molecule type" value="Genomic_DNA"/>
</dbReference>